<sequence>MLAVISYRQWERFITAIYQAVAAQVGARGQAAQARVRGQARQWFDAKWIKRAHMNRKMRRIHPIQSDMPTSLPYLHGPCCRQSPTPF</sequence>
<organism evidence="1 2">
    <name type="scientific">Aeromonas salmonicida (strain A449)</name>
    <dbReference type="NCBI Taxonomy" id="382245"/>
    <lineage>
        <taxon>Bacteria</taxon>
        <taxon>Pseudomonadati</taxon>
        <taxon>Pseudomonadota</taxon>
        <taxon>Gammaproteobacteria</taxon>
        <taxon>Aeromonadales</taxon>
        <taxon>Aeromonadaceae</taxon>
        <taxon>Aeromonas</taxon>
    </lineage>
</organism>
<evidence type="ECO:0000313" key="2">
    <source>
        <dbReference type="Proteomes" id="UP000000225"/>
    </source>
</evidence>
<name>A4SMZ4_AERS4</name>
<accession>A4SMZ4</accession>
<dbReference type="Proteomes" id="UP000000225">
    <property type="component" value="Chromosome"/>
</dbReference>
<gene>
    <name evidence="1" type="ordered locus">ASA_2204</name>
</gene>
<dbReference type="KEGG" id="asa:ASA_2204"/>
<evidence type="ECO:0000313" key="1">
    <source>
        <dbReference type="EMBL" id="ABO90266.1"/>
    </source>
</evidence>
<dbReference type="HOGENOM" id="CLU_2476443_0_0_6"/>
<dbReference type="EMBL" id="CP000644">
    <property type="protein sequence ID" value="ABO90266.1"/>
    <property type="molecule type" value="Genomic_DNA"/>
</dbReference>
<reference evidence="2" key="1">
    <citation type="journal article" date="2008" name="BMC Genomics">
        <title>The genome of Aeromonas salmonicida subsp. salmonicida A449: insights into the evolution of a fish pathogen.</title>
        <authorList>
            <person name="Reith M.E."/>
            <person name="Singh R.K."/>
            <person name="Curtis B."/>
            <person name="Boyd J.M."/>
            <person name="Bouevitch A."/>
            <person name="Kimball J."/>
            <person name="Munholland J."/>
            <person name="Murphy C."/>
            <person name="Sarty D."/>
            <person name="Williams J."/>
            <person name="Nash J.H."/>
            <person name="Johnson S.C."/>
            <person name="Brown L.L."/>
        </authorList>
    </citation>
    <scope>NUCLEOTIDE SEQUENCE [LARGE SCALE GENOMIC DNA]</scope>
    <source>
        <strain evidence="2">A449</strain>
    </source>
</reference>
<proteinExistence type="predicted"/>
<dbReference type="AlphaFoldDB" id="A4SMZ4"/>
<protein>
    <submittedName>
        <fullName evidence="1">Uncharacterized protein</fullName>
    </submittedName>
</protein>